<sequence length="57" mass="6502">MLLRADGSQGKEVAECLTVNEYTLGRWQRRFERDRIEGLADEYSPGRQCTVSDAQVP</sequence>
<accession>A0ABU0N7D0</accession>
<keyword evidence="2" id="KW-1185">Reference proteome</keyword>
<proteinExistence type="predicted"/>
<evidence type="ECO:0000313" key="2">
    <source>
        <dbReference type="Proteomes" id="UP001238601"/>
    </source>
</evidence>
<dbReference type="Proteomes" id="UP001238601">
    <property type="component" value="Unassembled WGS sequence"/>
</dbReference>
<evidence type="ECO:0000313" key="1">
    <source>
        <dbReference type="EMBL" id="MDQ0564869.1"/>
    </source>
</evidence>
<reference evidence="1 2" key="1">
    <citation type="submission" date="2023-07" db="EMBL/GenBank/DDBJ databases">
        <title>Genomic Encyclopedia of Type Strains, Phase IV (KMG-IV): sequencing the most valuable type-strain genomes for metagenomic binning, comparative biology and taxonomic classification.</title>
        <authorList>
            <person name="Goeker M."/>
        </authorList>
    </citation>
    <scope>NUCLEOTIDE SEQUENCE [LARGE SCALE GENOMIC DNA]</scope>
    <source>
        <strain evidence="1 2">DSM 14432</strain>
    </source>
</reference>
<protein>
    <submittedName>
        <fullName evidence="1">Transposase</fullName>
    </submittedName>
</protein>
<dbReference type="EMBL" id="JAUSWK010000001">
    <property type="protein sequence ID" value="MDQ0564869.1"/>
    <property type="molecule type" value="Genomic_DNA"/>
</dbReference>
<gene>
    <name evidence="1" type="ORF">QOZ97_000379</name>
</gene>
<organism evidence="1 2">
    <name type="scientific">Qipengyuania citrea</name>
    <dbReference type="NCBI Taxonomy" id="225971"/>
    <lineage>
        <taxon>Bacteria</taxon>
        <taxon>Pseudomonadati</taxon>
        <taxon>Pseudomonadota</taxon>
        <taxon>Alphaproteobacteria</taxon>
        <taxon>Sphingomonadales</taxon>
        <taxon>Erythrobacteraceae</taxon>
        <taxon>Qipengyuania</taxon>
    </lineage>
</organism>
<name>A0ABU0N7D0_9SPHN</name>
<dbReference type="GeneID" id="93687751"/>
<dbReference type="RefSeq" id="WP_370873226.1">
    <property type="nucleotide sequence ID" value="NZ_JAUSWK010000001.1"/>
</dbReference>
<comment type="caution">
    <text evidence="1">The sequence shown here is derived from an EMBL/GenBank/DDBJ whole genome shotgun (WGS) entry which is preliminary data.</text>
</comment>